<comment type="caution">
    <text evidence="4">The sequence shown here is derived from an EMBL/GenBank/DDBJ whole genome shotgun (WGS) entry which is preliminary data.</text>
</comment>
<comment type="similarity">
    <text evidence="1 3">Belongs to the enoyl-CoA hydratase/isomerase family.</text>
</comment>
<dbReference type="OrthoDB" id="5730382at2"/>
<dbReference type="AlphaFoldDB" id="A0A0H2MG91"/>
<dbReference type="PATRIC" id="fig|1489064.4.peg.47"/>
<dbReference type="EMBL" id="LAQL01000010">
    <property type="protein sequence ID" value="KLN59772.1"/>
    <property type="molecule type" value="Genomic_DNA"/>
</dbReference>
<dbReference type="GO" id="GO:0006635">
    <property type="term" value="P:fatty acid beta-oxidation"/>
    <property type="evidence" value="ECO:0007669"/>
    <property type="project" value="TreeGrafter"/>
</dbReference>
<accession>A0A0H2MG91</accession>
<protein>
    <submittedName>
        <fullName evidence="4">Carnitinyl-CoA dehydratase</fullName>
    </submittedName>
</protein>
<evidence type="ECO:0000256" key="1">
    <source>
        <dbReference type="ARBA" id="ARBA00005254"/>
    </source>
</evidence>
<dbReference type="InterPro" id="IPR014748">
    <property type="entry name" value="Enoyl-CoA_hydra_C"/>
</dbReference>
<dbReference type="InterPro" id="IPR018376">
    <property type="entry name" value="Enoyl-CoA_hyd/isom_CS"/>
</dbReference>
<evidence type="ECO:0000313" key="4">
    <source>
        <dbReference type="EMBL" id="KLN59772.1"/>
    </source>
</evidence>
<dbReference type="InterPro" id="IPR001753">
    <property type="entry name" value="Enoyl-CoA_hydra/iso"/>
</dbReference>
<dbReference type="PANTHER" id="PTHR11941:SF54">
    <property type="entry name" value="ENOYL-COA HYDRATASE, MITOCHONDRIAL"/>
    <property type="match status" value="1"/>
</dbReference>
<dbReference type="GO" id="GO:0016829">
    <property type="term" value="F:lyase activity"/>
    <property type="evidence" value="ECO:0007669"/>
    <property type="project" value="UniProtKB-KW"/>
</dbReference>
<proteinExistence type="inferred from homology"/>
<dbReference type="Proteomes" id="UP000035444">
    <property type="component" value="Unassembled WGS sequence"/>
</dbReference>
<name>A0A0H2MG91_9PROT</name>
<dbReference type="FunFam" id="3.90.226.10:FF:000009">
    <property type="entry name" value="Carnitinyl-CoA dehydratase"/>
    <property type="match status" value="1"/>
</dbReference>
<evidence type="ECO:0000256" key="3">
    <source>
        <dbReference type="RuleBase" id="RU003707"/>
    </source>
</evidence>
<organism evidence="4 5">
    <name type="scientific">Kiloniella spongiae</name>
    <dbReference type="NCBI Taxonomy" id="1489064"/>
    <lineage>
        <taxon>Bacteria</taxon>
        <taxon>Pseudomonadati</taxon>
        <taxon>Pseudomonadota</taxon>
        <taxon>Alphaproteobacteria</taxon>
        <taxon>Rhodospirillales</taxon>
        <taxon>Kiloniellaceae</taxon>
        <taxon>Kiloniella</taxon>
    </lineage>
</organism>
<dbReference type="PROSITE" id="PS00166">
    <property type="entry name" value="ENOYL_COA_HYDRATASE"/>
    <property type="match status" value="1"/>
</dbReference>
<dbReference type="Gene3D" id="1.10.12.10">
    <property type="entry name" value="Lyase 2-enoyl-coa Hydratase, Chain A, domain 2"/>
    <property type="match status" value="1"/>
</dbReference>
<dbReference type="CDD" id="cd06558">
    <property type="entry name" value="crotonase-like"/>
    <property type="match status" value="1"/>
</dbReference>
<dbReference type="PANTHER" id="PTHR11941">
    <property type="entry name" value="ENOYL-COA HYDRATASE-RELATED"/>
    <property type="match status" value="1"/>
</dbReference>
<sequence length="260" mass="28376">MSDVVKVERRGAILEVTLDRPKANAIDAETSKIMGRVFCDFRDDPDLRVAILTGGGERFFSAGWDLVASSEGEAPDTDYGPGGFAGITELHDCYKPIIAAVNGMAVGGGFELALAADFIIAADHAQFFLPEAKVGLIADAASFRLPKRLPRAVAMELLLTGRRMDANEAAQWGLVNKVVGAEDLMSAAREFAEQILEAAPLSVMAVKEVLQKTSDLDDESCYRDMRSGKWHYYEKMLHSEDSKEGSLAFVEKRSPIWKGE</sequence>
<dbReference type="STRING" id="1489064.WH96_15395"/>
<dbReference type="Pfam" id="PF00378">
    <property type="entry name" value="ECH_1"/>
    <property type="match status" value="1"/>
</dbReference>
<dbReference type="InterPro" id="IPR029045">
    <property type="entry name" value="ClpP/crotonase-like_dom_sf"/>
</dbReference>
<reference evidence="4 5" key="1">
    <citation type="submission" date="2015-03" db="EMBL/GenBank/DDBJ databases">
        <title>Genome Sequence of Kiloniella spongiae MEBiC09566, isolated from a marine sponge.</title>
        <authorList>
            <person name="Shao Z."/>
            <person name="Wang L."/>
            <person name="Li X."/>
        </authorList>
    </citation>
    <scope>NUCLEOTIDE SEQUENCE [LARGE SCALE GENOMIC DNA]</scope>
    <source>
        <strain evidence="4 5">MEBiC09566</strain>
    </source>
</reference>
<evidence type="ECO:0000256" key="2">
    <source>
        <dbReference type="ARBA" id="ARBA00023239"/>
    </source>
</evidence>
<dbReference type="SUPFAM" id="SSF52096">
    <property type="entry name" value="ClpP/crotonase"/>
    <property type="match status" value="1"/>
</dbReference>
<dbReference type="Gene3D" id="3.90.226.10">
    <property type="entry name" value="2-enoyl-CoA Hydratase, Chain A, domain 1"/>
    <property type="match status" value="1"/>
</dbReference>
<keyword evidence="2" id="KW-0456">Lyase</keyword>
<gene>
    <name evidence="4" type="ORF">WH96_15395</name>
</gene>
<evidence type="ECO:0000313" key="5">
    <source>
        <dbReference type="Proteomes" id="UP000035444"/>
    </source>
</evidence>
<keyword evidence="5" id="KW-1185">Reference proteome</keyword>
<dbReference type="RefSeq" id="WP_047765103.1">
    <property type="nucleotide sequence ID" value="NZ_LAQL01000010.1"/>
</dbReference>